<reference evidence="2 3" key="1">
    <citation type="submission" date="2023-04" db="EMBL/GenBank/DDBJ databases">
        <title>A long-awaited taxogenomic arrangement of the family Halomonadaceae.</title>
        <authorList>
            <person name="De La Haba R."/>
            <person name="Chuvochina M."/>
            <person name="Wittouck S."/>
            <person name="Arahal D.R."/>
            <person name="Sanchez-Porro C."/>
            <person name="Hugenholtz P."/>
            <person name="Ventosa A."/>
        </authorList>
    </citation>
    <scope>NUCLEOTIDE SEQUENCE [LARGE SCALE GENOMIC DNA]</scope>
    <source>
        <strain evidence="2 3">DSM 23530</strain>
    </source>
</reference>
<dbReference type="Proteomes" id="UP001264519">
    <property type="component" value="Unassembled WGS sequence"/>
</dbReference>
<keyword evidence="1" id="KW-0812">Transmembrane</keyword>
<feature type="transmembrane region" description="Helical" evidence="1">
    <location>
        <begin position="197"/>
        <end position="216"/>
    </location>
</feature>
<keyword evidence="1" id="KW-1133">Transmembrane helix</keyword>
<feature type="transmembrane region" description="Helical" evidence="1">
    <location>
        <begin position="107"/>
        <end position="124"/>
    </location>
</feature>
<feature type="transmembrane region" description="Helical" evidence="1">
    <location>
        <begin position="249"/>
        <end position="266"/>
    </location>
</feature>
<feature type="transmembrane region" description="Helical" evidence="1">
    <location>
        <begin position="225"/>
        <end position="243"/>
    </location>
</feature>
<organism evidence="2 3">
    <name type="scientific">Halomonas koreensis</name>
    <dbReference type="NCBI Taxonomy" id="245385"/>
    <lineage>
        <taxon>Bacteria</taxon>
        <taxon>Pseudomonadati</taxon>
        <taxon>Pseudomonadota</taxon>
        <taxon>Gammaproteobacteria</taxon>
        <taxon>Oceanospirillales</taxon>
        <taxon>Halomonadaceae</taxon>
        <taxon>Halomonas</taxon>
    </lineage>
</organism>
<proteinExistence type="predicted"/>
<feature type="transmembrane region" description="Helical" evidence="1">
    <location>
        <begin position="77"/>
        <end position="95"/>
    </location>
</feature>
<name>A0ABU1FZ48_9GAMM</name>
<feature type="transmembrane region" description="Helical" evidence="1">
    <location>
        <begin position="403"/>
        <end position="431"/>
    </location>
</feature>
<evidence type="ECO:0000313" key="2">
    <source>
        <dbReference type="EMBL" id="MDR5865946.1"/>
    </source>
</evidence>
<accession>A0ABU1FZ48</accession>
<gene>
    <name evidence="2" type="ORF">QC818_03960</name>
</gene>
<feature type="transmembrane region" description="Helical" evidence="1">
    <location>
        <begin position="130"/>
        <end position="150"/>
    </location>
</feature>
<feature type="transmembrane region" description="Helical" evidence="1">
    <location>
        <begin position="278"/>
        <end position="300"/>
    </location>
</feature>
<feature type="transmembrane region" description="Helical" evidence="1">
    <location>
        <begin position="360"/>
        <end position="383"/>
    </location>
</feature>
<sequence length="441" mass="49037">MESPNAILAPIKRELFLLLIFSAMMFFLVFNEMWSLTYVLSAFIVPTSFFNPPLAVAIWLSYLAYEPIFSFNEVFSLYKILSPGVVIGWLARQVYFLDFVKYDTASLFWLLQFLLTPLLFIVVGNNFDSFIAYLSLCMLVLVAFISFTCCHNSKRSMLVVFCGIVVASVSCLAYAALIYDGGWRLTLTPGWGGGVRIIDQVLSLGIVSLSAIIYGGKRYWLPSKFVFFILLSLLFTFVAGLLAVVARGALLGLVAFVLTYFFVKLAETFKSGGMRRIGLLKGFFILLFFPCLIFYASWFVNKTVANGLLFDKIMQAVSNPGESPRWDIWNSILSSVLQDGALFGLGLVNIESDSGYYSHSLYVSILGAGGFLGLMLFLFFLAFHCFRVLKDTNALALSATSYFVVSYAFSGTIFSKTIWAAGVLVLLVVAFSSNKLRSASY</sequence>
<protein>
    <recommendedName>
        <fullName evidence="4">O-antigen ligase like membrane protein</fullName>
    </recommendedName>
</protein>
<feature type="transmembrane region" description="Helical" evidence="1">
    <location>
        <begin position="157"/>
        <end position="177"/>
    </location>
</feature>
<comment type="caution">
    <text evidence="2">The sequence shown here is derived from an EMBL/GenBank/DDBJ whole genome shotgun (WGS) entry which is preliminary data.</text>
</comment>
<keyword evidence="3" id="KW-1185">Reference proteome</keyword>
<evidence type="ECO:0008006" key="4">
    <source>
        <dbReference type="Google" id="ProtNLM"/>
    </source>
</evidence>
<feature type="transmembrane region" description="Helical" evidence="1">
    <location>
        <begin position="15"/>
        <end position="31"/>
    </location>
</feature>
<keyword evidence="1" id="KW-0472">Membrane</keyword>
<evidence type="ECO:0000313" key="3">
    <source>
        <dbReference type="Proteomes" id="UP001264519"/>
    </source>
</evidence>
<dbReference type="EMBL" id="JARWAK010000002">
    <property type="protein sequence ID" value="MDR5865946.1"/>
    <property type="molecule type" value="Genomic_DNA"/>
</dbReference>
<evidence type="ECO:0000256" key="1">
    <source>
        <dbReference type="SAM" id="Phobius"/>
    </source>
</evidence>
<dbReference type="RefSeq" id="WP_309651543.1">
    <property type="nucleotide sequence ID" value="NZ_JARWAK010000002.1"/>
</dbReference>
<feature type="transmembrane region" description="Helical" evidence="1">
    <location>
        <begin position="38"/>
        <end position="65"/>
    </location>
</feature>